<dbReference type="Pfam" id="PF00135">
    <property type="entry name" value="COesterase"/>
    <property type="match status" value="2"/>
</dbReference>
<keyword evidence="2 3" id="KW-0378">Hydrolase</keyword>
<dbReference type="Proteomes" id="UP000185596">
    <property type="component" value="Unassembled WGS sequence"/>
</dbReference>
<dbReference type="OrthoDB" id="4308422at2"/>
<dbReference type="SUPFAM" id="SSF53474">
    <property type="entry name" value="alpha/beta-Hydrolases"/>
    <property type="match status" value="1"/>
</dbReference>
<evidence type="ECO:0000256" key="1">
    <source>
        <dbReference type="ARBA" id="ARBA00005964"/>
    </source>
</evidence>
<dbReference type="AlphaFoldDB" id="A0A1Q8CT87"/>
<dbReference type="PROSITE" id="PS00122">
    <property type="entry name" value="CARBOXYLESTERASE_B_1"/>
    <property type="match status" value="1"/>
</dbReference>
<keyword evidence="6" id="KW-1185">Reference proteome</keyword>
<dbReference type="InterPro" id="IPR019826">
    <property type="entry name" value="Carboxylesterase_B_AS"/>
</dbReference>
<feature type="domain" description="Carboxylesterase type B" evidence="4">
    <location>
        <begin position="305"/>
        <end position="416"/>
    </location>
</feature>
<dbReference type="Gene3D" id="3.40.50.1820">
    <property type="entry name" value="alpha/beta hydrolase"/>
    <property type="match status" value="1"/>
</dbReference>
<dbReference type="InterPro" id="IPR050309">
    <property type="entry name" value="Type-B_Carboxylest/Lipase"/>
</dbReference>
<dbReference type="InterPro" id="IPR002018">
    <property type="entry name" value="CarbesteraseB"/>
</dbReference>
<evidence type="ECO:0000313" key="6">
    <source>
        <dbReference type="Proteomes" id="UP000185596"/>
    </source>
</evidence>
<gene>
    <name evidence="5" type="ORF">BU204_10855</name>
</gene>
<sequence length="441" mass="45733">MRTAAGVVRGSVADGVHSFRGIPYAAEPSGPLRFAAPAPPVPWSGIRDALEFGPAPPQPAPAPGLAPAWRPEDGLDCLTANVWTPAPGGSGLPVMVWLHGGRWTIGSAAMPQYDGSLLAAAGVVVVTLNYRLGFEGFGHLPGAPDNRGLLDQLAALSWVRENMAGFGGNPDNVTVLGHSAGAASAVLLMRGGLARRVVAQSVPSGCLTVQEAARVTDELAAAAGVPPSLSGFAGLEPVVDLPGRFGPVLDGTVVTGEPWTAVAPEVDLVCGFTHEEFRGFDAARTGDVEGAAAVFGLPPSAAELYQATEDPFMTLMSDALVRMPTTRVAAAHAAAGGRTWLYDFTWRGPLGAAHGVDVPFTFGVLTGRYAERLLGPAGATESAAALSAALRTAWTSFAATGDPGWPRYEPSAHWTRLWDDPVLDVPYPLADSAQLWDVEQP</sequence>
<dbReference type="PANTHER" id="PTHR11559">
    <property type="entry name" value="CARBOXYLESTERASE"/>
    <property type="match status" value="1"/>
</dbReference>
<organism evidence="5 6">
    <name type="scientific">Actinophytocola xanthii</name>
    <dbReference type="NCBI Taxonomy" id="1912961"/>
    <lineage>
        <taxon>Bacteria</taxon>
        <taxon>Bacillati</taxon>
        <taxon>Actinomycetota</taxon>
        <taxon>Actinomycetes</taxon>
        <taxon>Pseudonocardiales</taxon>
        <taxon>Pseudonocardiaceae</taxon>
    </lineage>
</organism>
<evidence type="ECO:0000256" key="3">
    <source>
        <dbReference type="RuleBase" id="RU361235"/>
    </source>
</evidence>
<dbReference type="EMBL" id="MSIE01000016">
    <property type="protein sequence ID" value="OLF17550.1"/>
    <property type="molecule type" value="Genomic_DNA"/>
</dbReference>
<accession>A0A1Q8CT87</accession>
<dbReference type="GO" id="GO:0016787">
    <property type="term" value="F:hydrolase activity"/>
    <property type="evidence" value="ECO:0007669"/>
    <property type="project" value="UniProtKB-KW"/>
</dbReference>
<protein>
    <recommendedName>
        <fullName evidence="3">Carboxylic ester hydrolase</fullName>
        <ecNumber evidence="3">3.1.1.-</ecNumber>
    </recommendedName>
</protein>
<dbReference type="STRING" id="1912961.BU204_10855"/>
<evidence type="ECO:0000259" key="4">
    <source>
        <dbReference type="Pfam" id="PF00135"/>
    </source>
</evidence>
<dbReference type="EC" id="3.1.1.-" evidence="3"/>
<reference evidence="5 6" key="1">
    <citation type="submission" date="2016-12" db="EMBL/GenBank/DDBJ databases">
        <title>The draft genome sequence of Actinophytocola sp. 11-183.</title>
        <authorList>
            <person name="Wang W."/>
            <person name="Yuan L."/>
        </authorList>
    </citation>
    <scope>NUCLEOTIDE SEQUENCE [LARGE SCALE GENOMIC DNA]</scope>
    <source>
        <strain evidence="5 6">11-183</strain>
    </source>
</reference>
<dbReference type="InterPro" id="IPR029058">
    <property type="entry name" value="AB_hydrolase_fold"/>
</dbReference>
<feature type="domain" description="Carboxylesterase type B" evidence="4">
    <location>
        <begin position="2"/>
        <end position="227"/>
    </location>
</feature>
<evidence type="ECO:0000256" key="2">
    <source>
        <dbReference type="ARBA" id="ARBA00022801"/>
    </source>
</evidence>
<comment type="similarity">
    <text evidence="1 3">Belongs to the type-B carboxylesterase/lipase family.</text>
</comment>
<name>A0A1Q8CT87_9PSEU</name>
<proteinExistence type="inferred from homology"/>
<evidence type="ECO:0000313" key="5">
    <source>
        <dbReference type="EMBL" id="OLF17550.1"/>
    </source>
</evidence>
<comment type="caution">
    <text evidence="5">The sequence shown here is derived from an EMBL/GenBank/DDBJ whole genome shotgun (WGS) entry which is preliminary data.</text>
</comment>